<organism evidence="1 2">
    <name type="scientific">Catharanthus roseus</name>
    <name type="common">Madagascar periwinkle</name>
    <name type="synonym">Vinca rosea</name>
    <dbReference type="NCBI Taxonomy" id="4058"/>
    <lineage>
        <taxon>Eukaryota</taxon>
        <taxon>Viridiplantae</taxon>
        <taxon>Streptophyta</taxon>
        <taxon>Embryophyta</taxon>
        <taxon>Tracheophyta</taxon>
        <taxon>Spermatophyta</taxon>
        <taxon>Magnoliopsida</taxon>
        <taxon>eudicotyledons</taxon>
        <taxon>Gunneridae</taxon>
        <taxon>Pentapetalae</taxon>
        <taxon>asterids</taxon>
        <taxon>lamiids</taxon>
        <taxon>Gentianales</taxon>
        <taxon>Apocynaceae</taxon>
        <taxon>Rauvolfioideae</taxon>
        <taxon>Vinceae</taxon>
        <taxon>Catharanthinae</taxon>
        <taxon>Catharanthus</taxon>
    </lineage>
</organism>
<evidence type="ECO:0000313" key="2">
    <source>
        <dbReference type="Proteomes" id="UP001060085"/>
    </source>
</evidence>
<accession>A0ACC0A8Y0</accession>
<sequence length="196" mass="21363">MACGRKRKYVDDASTSLEDLSPSTTPTLSTTPTPSTTPMQLPCLCRRLLSPLHPLRHDIANFHFRGSHDLYRTGYIAIHTVVYSSKAPVALKKPSGDPREQLELNVDQAATGITSIFHKRFVGDTVHGVKSLRRLKICGRESSSRAEEKDATTDTTVPNDLALMAIVAGDVSYGRVYGVGSEAAHLRAESSDLVEN</sequence>
<reference evidence="2" key="1">
    <citation type="journal article" date="2023" name="Nat. Plants">
        <title>Single-cell RNA sequencing provides a high-resolution roadmap for understanding the multicellular compartmentation of specialized metabolism.</title>
        <authorList>
            <person name="Sun S."/>
            <person name="Shen X."/>
            <person name="Li Y."/>
            <person name="Li Y."/>
            <person name="Wang S."/>
            <person name="Li R."/>
            <person name="Zhang H."/>
            <person name="Shen G."/>
            <person name="Guo B."/>
            <person name="Wei J."/>
            <person name="Xu J."/>
            <person name="St-Pierre B."/>
            <person name="Chen S."/>
            <person name="Sun C."/>
        </authorList>
    </citation>
    <scope>NUCLEOTIDE SEQUENCE [LARGE SCALE GENOMIC DNA]</scope>
</reference>
<dbReference type="Proteomes" id="UP001060085">
    <property type="component" value="Linkage Group LG06"/>
</dbReference>
<keyword evidence="2" id="KW-1185">Reference proteome</keyword>
<evidence type="ECO:0000313" key="1">
    <source>
        <dbReference type="EMBL" id="KAI5656850.1"/>
    </source>
</evidence>
<gene>
    <name evidence="1" type="ORF">M9H77_25643</name>
</gene>
<dbReference type="EMBL" id="CM044706">
    <property type="protein sequence ID" value="KAI5656850.1"/>
    <property type="molecule type" value="Genomic_DNA"/>
</dbReference>
<name>A0ACC0A8Y0_CATRO</name>
<protein>
    <submittedName>
        <fullName evidence="1">Uncharacterized protein</fullName>
    </submittedName>
</protein>
<proteinExistence type="predicted"/>
<comment type="caution">
    <text evidence="1">The sequence shown here is derived from an EMBL/GenBank/DDBJ whole genome shotgun (WGS) entry which is preliminary data.</text>
</comment>